<dbReference type="PANTHER" id="PTHR47010:SF1">
    <property type="entry name" value="CYSTATIN-8"/>
    <property type="match status" value="1"/>
</dbReference>
<feature type="signal peptide" evidence="1">
    <location>
        <begin position="1"/>
        <end position="19"/>
    </location>
</feature>
<dbReference type="Pfam" id="PF00031">
    <property type="entry name" value="Cystatin"/>
    <property type="match status" value="2"/>
</dbReference>
<dbReference type="InterPro" id="IPR046350">
    <property type="entry name" value="Cystatin_sf"/>
</dbReference>
<reference evidence="3 4" key="1">
    <citation type="journal article" date="2019" name="PLoS ONE">
        <title>Genomic analyses reveal an absence of contemporary introgressive admixture between fin whales and blue whales, despite known hybrids.</title>
        <authorList>
            <person name="Westbury M.V."/>
            <person name="Petersen B."/>
            <person name="Lorenzen E.D."/>
        </authorList>
    </citation>
    <scope>NUCLEOTIDE SEQUENCE [LARGE SCALE GENOMIC DNA]</scope>
    <source>
        <strain evidence="3">FinWhale-01</strain>
    </source>
</reference>
<dbReference type="InterPro" id="IPR052691">
    <property type="entry name" value="Sperm_Mat_Cystatin"/>
</dbReference>
<dbReference type="GO" id="GO:0004869">
    <property type="term" value="F:cysteine-type endopeptidase inhibitor activity"/>
    <property type="evidence" value="ECO:0007669"/>
    <property type="project" value="InterPro"/>
</dbReference>
<dbReference type="GO" id="GO:0005576">
    <property type="term" value="C:extracellular region"/>
    <property type="evidence" value="ECO:0007669"/>
    <property type="project" value="TreeGrafter"/>
</dbReference>
<dbReference type="PANTHER" id="PTHR47010">
    <property type="entry name" value="CYSTATIN-8-RELATED"/>
    <property type="match status" value="1"/>
</dbReference>
<dbReference type="SMART" id="SM00043">
    <property type="entry name" value="CY"/>
    <property type="match status" value="2"/>
</dbReference>
<proteinExistence type="predicted"/>
<keyword evidence="1" id="KW-0732">Signal</keyword>
<gene>
    <name evidence="3" type="ORF">E2I00_017598</name>
</gene>
<dbReference type="Gene3D" id="3.10.450.10">
    <property type="match status" value="2"/>
</dbReference>
<dbReference type="Proteomes" id="UP000437017">
    <property type="component" value="Unassembled WGS sequence"/>
</dbReference>
<protein>
    <recommendedName>
        <fullName evidence="2">Cystatin domain-containing protein</fullName>
    </recommendedName>
</protein>
<feature type="domain" description="Cystatin" evidence="2">
    <location>
        <begin position="212"/>
        <end position="284"/>
    </location>
</feature>
<accession>A0A6A1Q1Q8</accession>
<evidence type="ECO:0000256" key="1">
    <source>
        <dbReference type="SAM" id="SignalP"/>
    </source>
</evidence>
<dbReference type="AlphaFoldDB" id="A0A6A1Q1Q8"/>
<feature type="domain" description="Cystatin" evidence="2">
    <location>
        <begin position="30"/>
        <end position="102"/>
    </location>
</feature>
<dbReference type="EMBL" id="SGJD01001197">
    <property type="protein sequence ID" value="KAB0401530.1"/>
    <property type="molecule type" value="Genomic_DNA"/>
</dbReference>
<keyword evidence="4" id="KW-1185">Reference proteome</keyword>
<dbReference type="CDD" id="cd00042">
    <property type="entry name" value="CY"/>
    <property type="match status" value="2"/>
</dbReference>
<evidence type="ECO:0000313" key="4">
    <source>
        <dbReference type="Proteomes" id="UP000437017"/>
    </source>
</evidence>
<evidence type="ECO:0000313" key="3">
    <source>
        <dbReference type="EMBL" id="KAB0401530.1"/>
    </source>
</evidence>
<organism evidence="3 4">
    <name type="scientific">Balaenoptera physalus</name>
    <name type="common">Fin whale</name>
    <name type="synonym">Balaena physalus</name>
    <dbReference type="NCBI Taxonomy" id="9770"/>
    <lineage>
        <taxon>Eukaryota</taxon>
        <taxon>Metazoa</taxon>
        <taxon>Chordata</taxon>
        <taxon>Craniata</taxon>
        <taxon>Vertebrata</taxon>
        <taxon>Euteleostomi</taxon>
        <taxon>Mammalia</taxon>
        <taxon>Eutheria</taxon>
        <taxon>Laurasiatheria</taxon>
        <taxon>Artiodactyla</taxon>
        <taxon>Whippomorpha</taxon>
        <taxon>Cetacea</taxon>
        <taxon>Mysticeti</taxon>
        <taxon>Balaenopteridae</taxon>
        <taxon>Balaenoptera</taxon>
    </lineage>
</organism>
<dbReference type="InterPro" id="IPR000010">
    <property type="entry name" value="Cystatin_dom"/>
</dbReference>
<comment type="caution">
    <text evidence="3">The sequence shown here is derived from an EMBL/GenBank/DDBJ whole genome shotgun (WGS) entry which is preliminary data.</text>
</comment>
<dbReference type="OrthoDB" id="1908104at2759"/>
<name>A0A6A1Q1Q8_BALPH</name>
<dbReference type="GO" id="GO:0005737">
    <property type="term" value="C:cytoplasm"/>
    <property type="evidence" value="ECO:0007669"/>
    <property type="project" value="TreeGrafter"/>
</dbReference>
<evidence type="ECO:0000259" key="2">
    <source>
        <dbReference type="SMART" id="SM00043"/>
    </source>
</evidence>
<dbReference type="SUPFAM" id="SSF54403">
    <property type="entry name" value="Cystatin/monellin"/>
    <property type="match status" value="3"/>
</dbReference>
<dbReference type="GO" id="GO:0009986">
    <property type="term" value="C:cell surface"/>
    <property type="evidence" value="ECO:0007669"/>
    <property type="project" value="TreeGrafter"/>
</dbReference>
<sequence>MTRLWGSCLLLLTIPVVLVDSTFLYKNTGKVLRELRAISTSSGNVKQCLWFAMQEYNKESKDKCLFQVVKVLQVQLQRRMCTFLVGALPWHGDFTVMKKKSLRQPPCTLDPTLSASVWDAGAKGPWKATEIKEMLPNKTGHVASLEYFIDAEIARTNCRKLPNGNENCMVKLAAWLPKLRTGAMARLRPGLLLLMATVALTSRGVQAWGSSKVVRKFQDVPESYVYVQQALWFAMKEYNKASKDMYTFKVMQILKSQEQMFHCTFIVASKPWNFELTMLKKECQPV</sequence>
<feature type="chain" id="PRO_5025664308" description="Cystatin domain-containing protein" evidence="1">
    <location>
        <begin position="20"/>
        <end position="286"/>
    </location>
</feature>